<evidence type="ECO:0000256" key="6">
    <source>
        <dbReference type="PROSITE-ProRule" id="PRU00205"/>
    </source>
</evidence>
<feature type="transmembrane region" description="Helical" evidence="7">
    <location>
        <begin position="146"/>
        <end position="167"/>
    </location>
</feature>
<dbReference type="SMART" id="SM00724">
    <property type="entry name" value="TLC"/>
    <property type="match status" value="1"/>
</dbReference>
<keyword evidence="10" id="KW-1185">Reference proteome</keyword>
<dbReference type="PROSITE" id="PS50922">
    <property type="entry name" value="TLC"/>
    <property type="match status" value="1"/>
</dbReference>
<protein>
    <submittedName>
        <fullName evidence="9">TLC domain-containing protein</fullName>
    </submittedName>
</protein>
<evidence type="ECO:0000256" key="2">
    <source>
        <dbReference type="ARBA" id="ARBA00009808"/>
    </source>
</evidence>
<comment type="caution">
    <text evidence="9">The sequence shown here is derived from an EMBL/GenBank/DDBJ whole genome shotgun (WGS) entry which is preliminary data.</text>
</comment>
<dbReference type="PANTHER" id="PTHR12560:SF0">
    <property type="entry name" value="LD18904P"/>
    <property type="match status" value="1"/>
</dbReference>
<evidence type="ECO:0000256" key="5">
    <source>
        <dbReference type="ARBA" id="ARBA00023136"/>
    </source>
</evidence>
<evidence type="ECO:0000313" key="10">
    <source>
        <dbReference type="Proteomes" id="UP000268093"/>
    </source>
</evidence>
<feature type="transmembrane region" description="Helical" evidence="7">
    <location>
        <begin position="212"/>
        <end position="231"/>
    </location>
</feature>
<comment type="subcellular location">
    <subcellularLocation>
        <location evidence="1">Membrane</location>
        <topology evidence="1">Multi-pass membrane protein</topology>
    </subcellularLocation>
</comment>
<reference evidence="9 10" key="1">
    <citation type="journal article" date="2018" name="New Phytol.">
        <title>Phylogenomics of Endogonaceae and evolution of mycorrhizas within Mucoromycota.</title>
        <authorList>
            <person name="Chang Y."/>
            <person name="Desiro A."/>
            <person name="Na H."/>
            <person name="Sandor L."/>
            <person name="Lipzen A."/>
            <person name="Clum A."/>
            <person name="Barry K."/>
            <person name="Grigoriev I.V."/>
            <person name="Martin F.M."/>
            <person name="Stajich J.E."/>
            <person name="Smith M.E."/>
            <person name="Bonito G."/>
            <person name="Spatafora J.W."/>
        </authorList>
    </citation>
    <scope>NUCLEOTIDE SEQUENCE [LARGE SCALE GENOMIC DNA]</scope>
    <source>
        <strain evidence="9 10">GMNB39</strain>
    </source>
</reference>
<keyword evidence="4 7" id="KW-1133">Transmembrane helix</keyword>
<evidence type="ECO:0000313" key="9">
    <source>
        <dbReference type="EMBL" id="RUP45308.1"/>
    </source>
</evidence>
<evidence type="ECO:0000256" key="4">
    <source>
        <dbReference type="ARBA" id="ARBA00022989"/>
    </source>
</evidence>
<dbReference type="OrthoDB" id="537032at2759"/>
<gene>
    <name evidence="9" type="ORF">BC936DRAFT_148327</name>
</gene>
<accession>A0A433D399</accession>
<dbReference type="PANTHER" id="PTHR12560">
    <property type="entry name" value="LONGEVITY ASSURANCE FACTOR 1 LAG1"/>
    <property type="match status" value="1"/>
</dbReference>
<proteinExistence type="inferred from homology"/>
<keyword evidence="3 6" id="KW-0812">Transmembrane</keyword>
<dbReference type="InterPro" id="IPR006634">
    <property type="entry name" value="TLC-dom"/>
</dbReference>
<feature type="domain" description="TLC" evidence="8">
    <location>
        <begin position="134"/>
        <end position="320"/>
    </location>
</feature>
<dbReference type="GO" id="GO:0046513">
    <property type="term" value="P:ceramide biosynthetic process"/>
    <property type="evidence" value="ECO:0007669"/>
    <property type="project" value="InterPro"/>
</dbReference>
<dbReference type="InterPro" id="IPR016439">
    <property type="entry name" value="Lag1/Lac1-like"/>
</dbReference>
<dbReference type="Pfam" id="PF03798">
    <property type="entry name" value="TRAM_LAG1_CLN8"/>
    <property type="match status" value="1"/>
</dbReference>
<dbReference type="Proteomes" id="UP000268093">
    <property type="component" value="Unassembled WGS sequence"/>
</dbReference>
<feature type="transmembrane region" description="Helical" evidence="7">
    <location>
        <begin position="270"/>
        <end position="294"/>
    </location>
</feature>
<organism evidence="9 10">
    <name type="scientific">Jimgerdemannia flammicorona</name>
    <dbReference type="NCBI Taxonomy" id="994334"/>
    <lineage>
        <taxon>Eukaryota</taxon>
        <taxon>Fungi</taxon>
        <taxon>Fungi incertae sedis</taxon>
        <taxon>Mucoromycota</taxon>
        <taxon>Mucoromycotina</taxon>
        <taxon>Endogonomycetes</taxon>
        <taxon>Endogonales</taxon>
        <taxon>Endogonaceae</taxon>
        <taxon>Jimgerdemannia</taxon>
    </lineage>
</organism>
<dbReference type="AlphaFoldDB" id="A0A433D399"/>
<dbReference type="GO" id="GO:0050291">
    <property type="term" value="F:sphingosine N-acyltransferase activity"/>
    <property type="evidence" value="ECO:0007669"/>
    <property type="project" value="InterPro"/>
</dbReference>
<evidence type="ECO:0000256" key="7">
    <source>
        <dbReference type="SAM" id="Phobius"/>
    </source>
</evidence>
<evidence type="ECO:0000256" key="3">
    <source>
        <dbReference type="ARBA" id="ARBA00022692"/>
    </source>
</evidence>
<comment type="similarity">
    <text evidence="2">Belongs to the sphingosine N-acyltransferase family.</text>
</comment>
<evidence type="ECO:0000256" key="1">
    <source>
        <dbReference type="ARBA" id="ARBA00004141"/>
    </source>
</evidence>
<name>A0A433D399_9FUNG</name>
<keyword evidence="5 6" id="KW-0472">Membrane</keyword>
<sequence>MSKRTGNGSTTHLQNSAASTKKKLMLSAKGADSIQKSDEGILTTSAKFIIEHQIELPMTLIGLIVALHGLRVPVASKFFYLSYETSPGSGEYGVGFDDVYYVAFWVLAFTATREAIMRHVFQPFARWNGVHSAKKLVRFAEQGWSFLYYVVFWTLGMYVMYQGPHWFNVSHYWIDYPHTPISKICKWYYLVQFAFWVQQVFVLNIEERRKDFTAMLTHHIITCVLMASSYFSNFTRIGNAVLCTMDFADIILPLAKILNYLNMRTICDIMFVVFLVSWLVTRHILFGIIIWSTFVGARARQILHTLYSIPVPGPVHNTGDRHHILVCHDLARGDKGHPWERRRRYEERFRRRLMFCVIASDMYRNSIQR</sequence>
<dbReference type="EMBL" id="RBNI01007473">
    <property type="protein sequence ID" value="RUP45308.1"/>
    <property type="molecule type" value="Genomic_DNA"/>
</dbReference>
<dbReference type="GO" id="GO:0016020">
    <property type="term" value="C:membrane"/>
    <property type="evidence" value="ECO:0007669"/>
    <property type="project" value="UniProtKB-SubCell"/>
</dbReference>
<evidence type="ECO:0000259" key="8">
    <source>
        <dbReference type="PROSITE" id="PS50922"/>
    </source>
</evidence>